<dbReference type="InterPro" id="IPR044679">
    <property type="entry name" value="PWWP2-like"/>
</dbReference>
<dbReference type="AlphaFoldDB" id="A0A7J8UJA2"/>
<organism evidence="2 3">
    <name type="scientific">Gossypium klotzschianum</name>
    <dbReference type="NCBI Taxonomy" id="34286"/>
    <lineage>
        <taxon>Eukaryota</taxon>
        <taxon>Viridiplantae</taxon>
        <taxon>Streptophyta</taxon>
        <taxon>Embryophyta</taxon>
        <taxon>Tracheophyta</taxon>
        <taxon>Spermatophyta</taxon>
        <taxon>Magnoliopsida</taxon>
        <taxon>eudicotyledons</taxon>
        <taxon>Gunneridae</taxon>
        <taxon>Pentapetalae</taxon>
        <taxon>rosids</taxon>
        <taxon>malvids</taxon>
        <taxon>Malvales</taxon>
        <taxon>Malvaceae</taxon>
        <taxon>Malvoideae</taxon>
        <taxon>Gossypium</taxon>
    </lineage>
</organism>
<evidence type="ECO:0000256" key="1">
    <source>
        <dbReference type="SAM" id="MobiDB-lite"/>
    </source>
</evidence>
<feature type="region of interest" description="Disordered" evidence="1">
    <location>
        <begin position="614"/>
        <end position="641"/>
    </location>
</feature>
<protein>
    <submittedName>
        <fullName evidence="2">Uncharacterized protein</fullName>
    </submittedName>
</protein>
<feature type="compositionally biased region" description="Basic and acidic residues" evidence="1">
    <location>
        <begin position="159"/>
        <end position="175"/>
    </location>
</feature>
<keyword evidence="3" id="KW-1185">Reference proteome</keyword>
<comment type="caution">
    <text evidence="2">The sequence shown here is derived from an EMBL/GenBank/DDBJ whole genome shotgun (WGS) entry which is preliminary data.</text>
</comment>
<dbReference type="PANTHER" id="PTHR33697">
    <property type="entry name" value="T17B22.17 PROTEIN-RELATED"/>
    <property type="match status" value="1"/>
</dbReference>
<dbReference type="Proteomes" id="UP000593573">
    <property type="component" value="Unassembled WGS sequence"/>
</dbReference>
<evidence type="ECO:0000313" key="2">
    <source>
        <dbReference type="EMBL" id="MBA0650460.1"/>
    </source>
</evidence>
<gene>
    <name evidence="2" type="ORF">Goklo_017877</name>
</gene>
<accession>A0A7J8UJA2</accession>
<sequence>MYIVLLFVAIYGGKFSILHHIERPACLLWDCCDIEKPKRVKAFHSGDYDECIEKAMAAATNSSKKAVKYAQRKYAILHALEIKSEHLVEDHCSSARESLTGSYSGKENEYLTDEMSESENDSDSALELSSPFISFEEPNHINGTKMHSMLVKRTNTPNDSKDDGTERNKRMRGLEDLGLGVESKRKAEAPGLLELVQQDNASLYGSNNGHCLSKGDHSSLIKRKRSQLANVHKFSKRKYHWRPLTKVLASTAMVSVPVVSGEVPSSSGLSLMGLSDKKFPGMDFNESGESVYEVINNNNNNKNNNTNNNSDNTGVSCENCVSNAFEHVADVSQISNTTKDDEIFGIPGILGQLFDVPFVEDKPSADFSPILVSCPSAIPEVGDWGRRAKIEGHNESGFTRLVAIDTNSTSQRMEEGATEWQLKGKRKVRQISKIHKRGLRKYVDMDDESKHLYGFSRGSDQKVEEQLDGFRDCKSMSQEPRVRGPIVEAKILPGRSMTPRRSLLYDHCHYTVNSRYLMTELHGITDSTDSSLYDVRIEVKANYQPQHVQLVSLVSKVNGKALIGHPLTVEVSSDDCYYGDLTHEVAIECTEVGHLVKQNPGGLISTKNMKMESRFPSRKSAKVKKTGLSSKKTRKLSSLNGPKPGVDDWKLVTEKFKGHEIACIAVKLAFSRINEALNNFNTTNTPRH</sequence>
<dbReference type="EMBL" id="JABFAB010000006">
    <property type="protein sequence ID" value="MBA0650460.1"/>
    <property type="molecule type" value="Genomic_DNA"/>
</dbReference>
<name>A0A7J8UJA2_9ROSI</name>
<dbReference type="PANTHER" id="PTHR33697:SF1">
    <property type="entry name" value="TUDOR_PWWP_MBT SUPERFAMILY PROTEIN"/>
    <property type="match status" value="1"/>
</dbReference>
<feature type="compositionally biased region" description="Basic residues" evidence="1">
    <location>
        <begin position="616"/>
        <end position="635"/>
    </location>
</feature>
<proteinExistence type="predicted"/>
<reference evidence="2 3" key="1">
    <citation type="journal article" date="2019" name="Genome Biol. Evol.">
        <title>Insights into the evolution of the New World diploid cottons (Gossypium, subgenus Houzingenia) based on genome sequencing.</title>
        <authorList>
            <person name="Grover C.E."/>
            <person name="Arick M.A. 2nd"/>
            <person name="Thrash A."/>
            <person name="Conover J.L."/>
            <person name="Sanders W.S."/>
            <person name="Peterson D.G."/>
            <person name="Frelichowski J.E."/>
            <person name="Scheffler J.A."/>
            <person name="Scheffler B.E."/>
            <person name="Wendel J.F."/>
        </authorList>
    </citation>
    <scope>NUCLEOTIDE SEQUENCE [LARGE SCALE GENOMIC DNA]</scope>
    <source>
        <strain evidence="2">57</strain>
        <tissue evidence="2">Leaf</tissue>
    </source>
</reference>
<evidence type="ECO:0000313" key="3">
    <source>
        <dbReference type="Proteomes" id="UP000593573"/>
    </source>
</evidence>
<feature type="region of interest" description="Disordered" evidence="1">
    <location>
        <begin position="154"/>
        <end position="177"/>
    </location>
</feature>
<dbReference type="OrthoDB" id="966272at2759"/>